<dbReference type="Proteomes" id="UP000277580">
    <property type="component" value="Unassembled WGS sequence"/>
</dbReference>
<reference evidence="2 3" key="1">
    <citation type="journal article" date="2018" name="Nat. Ecol. Evol.">
        <title>Pezizomycetes genomes reveal the molecular basis of ectomycorrhizal truffle lifestyle.</title>
        <authorList>
            <person name="Murat C."/>
            <person name="Payen T."/>
            <person name="Noel B."/>
            <person name="Kuo A."/>
            <person name="Morin E."/>
            <person name="Chen J."/>
            <person name="Kohler A."/>
            <person name="Krizsan K."/>
            <person name="Balestrini R."/>
            <person name="Da Silva C."/>
            <person name="Montanini B."/>
            <person name="Hainaut M."/>
            <person name="Levati E."/>
            <person name="Barry K.W."/>
            <person name="Belfiori B."/>
            <person name="Cichocki N."/>
            <person name="Clum A."/>
            <person name="Dockter R.B."/>
            <person name="Fauchery L."/>
            <person name="Guy J."/>
            <person name="Iotti M."/>
            <person name="Le Tacon F."/>
            <person name="Lindquist E.A."/>
            <person name="Lipzen A."/>
            <person name="Malagnac F."/>
            <person name="Mello A."/>
            <person name="Molinier V."/>
            <person name="Miyauchi S."/>
            <person name="Poulain J."/>
            <person name="Riccioni C."/>
            <person name="Rubini A."/>
            <person name="Sitrit Y."/>
            <person name="Splivallo R."/>
            <person name="Traeger S."/>
            <person name="Wang M."/>
            <person name="Zifcakova L."/>
            <person name="Wipf D."/>
            <person name="Zambonelli A."/>
            <person name="Paolocci F."/>
            <person name="Nowrousian M."/>
            <person name="Ottonello S."/>
            <person name="Baldrian P."/>
            <person name="Spatafora J.W."/>
            <person name="Henrissat B."/>
            <person name="Nagy L.G."/>
            <person name="Aury J.M."/>
            <person name="Wincker P."/>
            <person name="Grigoriev I.V."/>
            <person name="Bonfante P."/>
            <person name="Martin F.M."/>
        </authorList>
    </citation>
    <scope>NUCLEOTIDE SEQUENCE [LARGE SCALE GENOMIC DNA]</scope>
    <source>
        <strain evidence="2 3">CCBAS932</strain>
    </source>
</reference>
<dbReference type="SUPFAM" id="SSF90257">
    <property type="entry name" value="Myosin rod fragments"/>
    <property type="match status" value="1"/>
</dbReference>
<accession>A0A3N4K8C2</accession>
<evidence type="ECO:0000313" key="2">
    <source>
        <dbReference type="EMBL" id="RPB06784.1"/>
    </source>
</evidence>
<evidence type="ECO:0000313" key="3">
    <source>
        <dbReference type="Proteomes" id="UP000277580"/>
    </source>
</evidence>
<name>A0A3N4K8C2_9PEZI</name>
<gene>
    <name evidence="2" type="ORF">P167DRAFT_37448</name>
</gene>
<keyword evidence="1" id="KW-0175">Coiled coil</keyword>
<feature type="coiled-coil region" evidence="1">
    <location>
        <begin position="254"/>
        <end position="382"/>
    </location>
</feature>
<sequence length="400" mass="45287">MALISKKKVLDLTRTNVLPPYEIEVSEDVAMTQAPGSPARSIQMDSPFVEENSLQVLSTFSTLFELSLGADLNNDLDKFSPSYQPLHFDDSSLTLPRRDLGSLEEIGVDLGEERSLRTVNAANDIRVALHQRFLELGEAIKKNQQMYKKIERQLFANPDRVHPSIVQAALSEVGRMLFENEQIQQVGEDFKEQIDEIMKEMSYELLAAVLDYSQQEGVNLGHKLPYNELDPEYKKLSEEFKEAKKQIETLGPRLNELQTENQRLKNSVMENDDMISEYNSSIARLKADKGLLELQIQNNTIRHQELEELTKELEGELGRTKAGVKSLEEANKNLTEENTKLKEGLSQDAATTEALERSEERYRALEKILRDCQAEVVALRQRIALLGIAPPPPPPLTALN</sequence>
<proteinExistence type="predicted"/>
<protein>
    <submittedName>
        <fullName evidence="2">Uncharacterized protein</fullName>
    </submittedName>
</protein>
<organism evidence="2 3">
    <name type="scientific">Morchella conica CCBAS932</name>
    <dbReference type="NCBI Taxonomy" id="1392247"/>
    <lineage>
        <taxon>Eukaryota</taxon>
        <taxon>Fungi</taxon>
        <taxon>Dikarya</taxon>
        <taxon>Ascomycota</taxon>
        <taxon>Pezizomycotina</taxon>
        <taxon>Pezizomycetes</taxon>
        <taxon>Pezizales</taxon>
        <taxon>Morchellaceae</taxon>
        <taxon>Morchella</taxon>
    </lineage>
</organism>
<evidence type="ECO:0000256" key="1">
    <source>
        <dbReference type="SAM" id="Coils"/>
    </source>
</evidence>
<keyword evidence="3" id="KW-1185">Reference proteome</keyword>
<dbReference type="InParanoid" id="A0A3N4K8C2"/>
<dbReference type="Gene3D" id="1.10.287.1490">
    <property type="match status" value="1"/>
</dbReference>
<dbReference type="AlphaFoldDB" id="A0A3N4K8C2"/>
<dbReference type="EMBL" id="ML119221">
    <property type="protein sequence ID" value="RPB06784.1"/>
    <property type="molecule type" value="Genomic_DNA"/>
</dbReference>